<dbReference type="NCBIfam" id="TIGR00254">
    <property type="entry name" value="GGDEF"/>
    <property type="match status" value="1"/>
</dbReference>
<dbReference type="SUPFAM" id="SSF55073">
    <property type="entry name" value="Nucleotide cyclase"/>
    <property type="match status" value="1"/>
</dbReference>
<accession>A0ABY1QHD7</accession>
<dbReference type="Pfam" id="PF12860">
    <property type="entry name" value="PAS_7"/>
    <property type="match status" value="1"/>
</dbReference>
<dbReference type="SUPFAM" id="SSF52172">
    <property type="entry name" value="CheY-like"/>
    <property type="match status" value="1"/>
</dbReference>
<evidence type="ECO:0000259" key="2">
    <source>
        <dbReference type="PROSITE" id="PS50110"/>
    </source>
</evidence>
<dbReference type="InterPro" id="IPR043128">
    <property type="entry name" value="Rev_trsase/Diguanyl_cyclase"/>
</dbReference>
<comment type="caution">
    <text evidence="4">The sequence shown here is derived from an EMBL/GenBank/DDBJ whole genome shotgun (WGS) entry which is preliminary data.</text>
</comment>
<dbReference type="Gene3D" id="3.30.450.20">
    <property type="entry name" value="PAS domain"/>
    <property type="match status" value="1"/>
</dbReference>
<comment type="caution">
    <text evidence="1">Lacks conserved residue(s) required for the propagation of feature annotation.</text>
</comment>
<reference evidence="4 5" key="1">
    <citation type="submission" date="2017-05" db="EMBL/GenBank/DDBJ databases">
        <authorList>
            <person name="Varghese N."/>
            <person name="Submissions S."/>
        </authorList>
    </citation>
    <scope>NUCLEOTIDE SEQUENCE [LARGE SCALE GENOMIC DNA]</scope>
    <source>
        <strain evidence="4 5">DSM 26001</strain>
    </source>
</reference>
<dbReference type="InterPro" id="IPR000160">
    <property type="entry name" value="GGDEF_dom"/>
</dbReference>
<dbReference type="InterPro" id="IPR052163">
    <property type="entry name" value="DGC-Regulatory_Protein"/>
</dbReference>
<dbReference type="SMART" id="SM00267">
    <property type="entry name" value="GGDEF"/>
    <property type="match status" value="1"/>
</dbReference>
<dbReference type="PROSITE" id="PS50887">
    <property type="entry name" value="GGDEF"/>
    <property type="match status" value="1"/>
</dbReference>
<evidence type="ECO:0000259" key="3">
    <source>
        <dbReference type="PROSITE" id="PS50887"/>
    </source>
</evidence>
<dbReference type="Gene3D" id="3.30.70.270">
    <property type="match status" value="1"/>
</dbReference>
<feature type="domain" description="GGDEF" evidence="3">
    <location>
        <begin position="294"/>
        <end position="425"/>
    </location>
</feature>
<evidence type="ECO:0000256" key="1">
    <source>
        <dbReference type="PROSITE-ProRule" id="PRU00169"/>
    </source>
</evidence>
<dbReference type="PANTHER" id="PTHR46663">
    <property type="entry name" value="DIGUANYLATE CYCLASE DGCT-RELATED"/>
    <property type="match status" value="1"/>
</dbReference>
<sequence length="425" mass="45546">MPNHCTLLYAESDAELARQFQRRMAAHQMDAIFAASDMAGISALSQHRLDLIVANYRLSGGGGLVVLRAARKSHPDIAALLLVEPADLKQAAAALRDERIDYLVKDADGVYLDMLPLMAPRLIGQHRQQATIDRLGQALEREHALALQAAESNEQGLAIFNADLRLQLWNARFLQLLGHAEAAHLPGTALAELLDFAGQPGQAGKLAEQHSFQFEHRGPAGLPVQIAGSRGADGSLVLTCTGDAESDDAGSRRQPGPADWQQTNIDALTGLPGRGLFTELLKHQVHRGSRSGYNGAALMLLDIDGFKSLNQSHGNAVCDLVLVEVARRMSAAVRESDVVGRLEGDQFGVLAVDVHSAENVEIVAGKLLAAVARPFLVNDADIRLTASIGIAFHPAEPLDVPTLVQKVEDAVSHAKAAGKNRYKFA</sequence>
<dbReference type="PROSITE" id="PS50110">
    <property type="entry name" value="RESPONSE_REGULATORY"/>
    <property type="match status" value="1"/>
</dbReference>
<dbReference type="EMBL" id="FXUL01000016">
    <property type="protein sequence ID" value="SMP70800.1"/>
    <property type="molecule type" value="Genomic_DNA"/>
</dbReference>
<name>A0ABY1QHD7_9BURK</name>
<dbReference type="InterPro" id="IPR029787">
    <property type="entry name" value="Nucleotide_cyclase"/>
</dbReference>
<proteinExistence type="predicted"/>
<protein>
    <submittedName>
        <fullName evidence="4">Diguanylate cyclase (GGDEF) domain-containing protein</fullName>
    </submittedName>
</protein>
<gene>
    <name evidence="4" type="ORF">SAMN06295970_11692</name>
</gene>
<dbReference type="Gene3D" id="3.40.50.2300">
    <property type="match status" value="1"/>
</dbReference>
<feature type="domain" description="Response regulatory" evidence="2">
    <location>
        <begin position="6"/>
        <end position="120"/>
    </location>
</feature>
<keyword evidence="5" id="KW-1185">Reference proteome</keyword>
<dbReference type="Pfam" id="PF00990">
    <property type="entry name" value="GGDEF"/>
    <property type="match status" value="1"/>
</dbReference>
<dbReference type="CDD" id="cd00156">
    <property type="entry name" value="REC"/>
    <property type="match status" value="1"/>
</dbReference>
<dbReference type="InterPro" id="IPR011006">
    <property type="entry name" value="CheY-like_superfamily"/>
</dbReference>
<organism evidence="4 5">
    <name type="scientific">Noviherbaspirillum suwonense</name>
    <dbReference type="NCBI Taxonomy" id="1224511"/>
    <lineage>
        <taxon>Bacteria</taxon>
        <taxon>Pseudomonadati</taxon>
        <taxon>Pseudomonadota</taxon>
        <taxon>Betaproteobacteria</taxon>
        <taxon>Burkholderiales</taxon>
        <taxon>Oxalobacteraceae</taxon>
        <taxon>Noviherbaspirillum</taxon>
    </lineage>
</organism>
<evidence type="ECO:0000313" key="5">
    <source>
        <dbReference type="Proteomes" id="UP001158049"/>
    </source>
</evidence>
<dbReference type="InterPro" id="IPR001789">
    <property type="entry name" value="Sig_transdc_resp-reg_receiver"/>
</dbReference>
<dbReference type="PANTHER" id="PTHR46663:SF3">
    <property type="entry name" value="SLL0267 PROTEIN"/>
    <property type="match status" value="1"/>
</dbReference>
<dbReference type="CDD" id="cd01949">
    <property type="entry name" value="GGDEF"/>
    <property type="match status" value="1"/>
</dbReference>
<dbReference type="Proteomes" id="UP001158049">
    <property type="component" value="Unassembled WGS sequence"/>
</dbReference>
<evidence type="ECO:0000313" key="4">
    <source>
        <dbReference type="EMBL" id="SMP70800.1"/>
    </source>
</evidence>
<dbReference type="RefSeq" id="WP_283443862.1">
    <property type="nucleotide sequence ID" value="NZ_FXUL01000016.1"/>
</dbReference>